<evidence type="ECO:0000313" key="2">
    <source>
        <dbReference type="WBParaSite" id="nRc.2.0.1.t32741-RA"/>
    </source>
</evidence>
<organism evidence="1 2">
    <name type="scientific">Romanomermis culicivorax</name>
    <name type="common">Nematode worm</name>
    <dbReference type="NCBI Taxonomy" id="13658"/>
    <lineage>
        <taxon>Eukaryota</taxon>
        <taxon>Metazoa</taxon>
        <taxon>Ecdysozoa</taxon>
        <taxon>Nematoda</taxon>
        <taxon>Enoplea</taxon>
        <taxon>Dorylaimia</taxon>
        <taxon>Mermithida</taxon>
        <taxon>Mermithoidea</taxon>
        <taxon>Mermithidae</taxon>
        <taxon>Romanomermis</taxon>
    </lineage>
</organism>
<keyword evidence="1" id="KW-1185">Reference proteome</keyword>
<accession>A0A915K344</accession>
<sequence length="179" mass="19861">MMLCIRQDGRVDGHLVRKQVMSKILQFLIPFVICVTSTKAFTTCRLTDGRLLRNGTSAFVSCDTKCTCLIYPSYYHVFCEATCMGNVTTSGCSLVRKPDDFCCVRQSQCPADVKLDQCLTVNSTTEDRTIPWHIRIKNDGVEKCAGVMVPPSRRVITKMGCADENSILIGNNGKTYAAQ</sequence>
<protein>
    <submittedName>
        <fullName evidence="2">Uncharacterized protein</fullName>
    </submittedName>
</protein>
<reference evidence="2" key="1">
    <citation type="submission" date="2022-11" db="UniProtKB">
        <authorList>
            <consortium name="WormBaseParasite"/>
        </authorList>
    </citation>
    <scope>IDENTIFICATION</scope>
</reference>
<evidence type="ECO:0000313" key="1">
    <source>
        <dbReference type="Proteomes" id="UP000887565"/>
    </source>
</evidence>
<name>A0A915K344_ROMCU</name>
<dbReference type="Proteomes" id="UP000887565">
    <property type="component" value="Unplaced"/>
</dbReference>
<dbReference type="AlphaFoldDB" id="A0A915K344"/>
<dbReference type="WBParaSite" id="nRc.2.0.1.t32741-RA">
    <property type="protein sequence ID" value="nRc.2.0.1.t32741-RA"/>
    <property type="gene ID" value="nRc.2.0.1.g32741"/>
</dbReference>
<proteinExistence type="predicted"/>